<dbReference type="Pfam" id="PF03724">
    <property type="entry name" value="META"/>
    <property type="match status" value="1"/>
</dbReference>
<reference evidence="2 3" key="1">
    <citation type="submission" date="2020-12" db="EMBL/GenBank/DDBJ databases">
        <title>Bacterial novel species Pedobacter sp. SD-b isolated from soil.</title>
        <authorList>
            <person name="Jung H.-Y."/>
        </authorList>
    </citation>
    <scope>NUCLEOTIDE SEQUENCE [LARGE SCALE GENOMIC DNA]</scope>
    <source>
        <strain evidence="2 3">SD-b</strain>
    </source>
</reference>
<dbReference type="PROSITE" id="PS51257">
    <property type="entry name" value="PROKAR_LIPOPROTEIN"/>
    <property type="match status" value="1"/>
</dbReference>
<comment type="caution">
    <text evidence="2">The sequence shown here is derived from an EMBL/GenBank/DDBJ whole genome shotgun (WGS) entry which is preliminary data.</text>
</comment>
<dbReference type="InterPro" id="IPR053147">
    <property type="entry name" value="Hsp_HslJ-like"/>
</dbReference>
<name>A0ABS1BFQ5_9SPHI</name>
<proteinExistence type="predicted"/>
<dbReference type="PANTHER" id="PTHR35535">
    <property type="entry name" value="HEAT SHOCK PROTEIN HSLJ"/>
    <property type="match status" value="1"/>
</dbReference>
<dbReference type="PANTHER" id="PTHR35535:SF1">
    <property type="entry name" value="HEAT SHOCK PROTEIN HSLJ"/>
    <property type="match status" value="1"/>
</dbReference>
<sequence length="151" mass="17153">MKTQSLKLLMIMGTIVFFGCSNKLKNAAPDHIENNMITDKYWKLITFEGQKVSMSALQEREVYFMLKSKDSLLKGFAGCNSFGGKFKLQNGNRIAFSQMISTFKACQGVTFNEKEFLEVFKLADNYTIKNDTLALNINKKAPLAVFKAIYF</sequence>
<feature type="domain" description="DUF306" evidence="1">
    <location>
        <begin position="36"/>
        <end position="147"/>
    </location>
</feature>
<gene>
    <name evidence="2" type="ORF">I5M32_01680</name>
</gene>
<dbReference type="InterPro" id="IPR038670">
    <property type="entry name" value="HslJ-like_sf"/>
</dbReference>
<organism evidence="2 3">
    <name type="scientific">Pedobacter segetis</name>
    <dbReference type="NCBI Taxonomy" id="2793069"/>
    <lineage>
        <taxon>Bacteria</taxon>
        <taxon>Pseudomonadati</taxon>
        <taxon>Bacteroidota</taxon>
        <taxon>Sphingobacteriia</taxon>
        <taxon>Sphingobacteriales</taxon>
        <taxon>Sphingobacteriaceae</taxon>
        <taxon>Pedobacter</taxon>
    </lineage>
</organism>
<dbReference type="Proteomes" id="UP000660024">
    <property type="component" value="Unassembled WGS sequence"/>
</dbReference>
<dbReference type="RefSeq" id="WP_200584411.1">
    <property type="nucleotide sequence ID" value="NZ_JAEHFY010000002.1"/>
</dbReference>
<dbReference type="InterPro" id="IPR005184">
    <property type="entry name" value="DUF306_Meta_HslJ"/>
</dbReference>
<protein>
    <submittedName>
        <fullName evidence="2">META domain-containing protein</fullName>
    </submittedName>
</protein>
<evidence type="ECO:0000313" key="2">
    <source>
        <dbReference type="EMBL" id="MBK0381658.1"/>
    </source>
</evidence>
<dbReference type="EMBL" id="JAEHFY010000002">
    <property type="protein sequence ID" value="MBK0381658.1"/>
    <property type="molecule type" value="Genomic_DNA"/>
</dbReference>
<accession>A0ABS1BFQ5</accession>
<evidence type="ECO:0000313" key="3">
    <source>
        <dbReference type="Proteomes" id="UP000660024"/>
    </source>
</evidence>
<keyword evidence="3" id="KW-1185">Reference proteome</keyword>
<dbReference type="Gene3D" id="2.40.128.270">
    <property type="match status" value="1"/>
</dbReference>
<evidence type="ECO:0000259" key="1">
    <source>
        <dbReference type="Pfam" id="PF03724"/>
    </source>
</evidence>